<sequence length="98" mass="10604">MTLSQQKAAVRRLRALSIEKSNELEGHRRALDNWKREHLGSPGSLALFFAAGVLWGSGKNHPGHASGRSKVRRKVASTANAAFLVSRLFTSPVTGVTP</sequence>
<dbReference type="AlphaFoldDB" id="A0A193LJL1"/>
<accession>A0A193LJL1</accession>
<evidence type="ECO:0000313" key="1">
    <source>
        <dbReference type="EMBL" id="ANO52702.1"/>
    </source>
</evidence>
<evidence type="ECO:0000313" key="2">
    <source>
        <dbReference type="Proteomes" id="UP000092695"/>
    </source>
</evidence>
<protein>
    <submittedName>
        <fullName evidence="1">Uncharacterized protein</fullName>
    </submittedName>
</protein>
<reference evidence="1 2" key="1">
    <citation type="submission" date="2016-06" db="EMBL/GenBank/DDBJ databases">
        <title>Complete genome sequence of a deep-branching marine Gamma Proteobacterium Woeseia oceani type strain XK5.</title>
        <authorList>
            <person name="Mu D."/>
            <person name="Du Z."/>
        </authorList>
    </citation>
    <scope>NUCLEOTIDE SEQUENCE [LARGE SCALE GENOMIC DNA]</scope>
    <source>
        <strain evidence="1 2">XK5</strain>
    </source>
</reference>
<proteinExistence type="predicted"/>
<keyword evidence="2" id="KW-1185">Reference proteome</keyword>
<dbReference type="STRING" id="1548547.BA177_17230"/>
<dbReference type="Proteomes" id="UP000092695">
    <property type="component" value="Chromosome"/>
</dbReference>
<dbReference type="EMBL" id="CP016268">
    <property type="protein sequence ID" value="ANO52702.1"/>
    <property type="molecule type" value="Genomic_DNA"/>
</dbReference>
<dbReference type="KEGG" id="woc:BA177_17230"/>
<name>A0A193LJL1_9GAMM</name>
<organism evidence="1 2">
    <name type="scientific">Woeseia oceani</name>
    <dbReference type="NCBI Taxonomy" id="1548547"/>
    <lineage>
        <taxon>Bacteria</taxon>
        <taxon>Pseudomonadati</taxon>
        <taxon>Pseudomonadota</taxon>
        <taxon>Gammaproteobacteria</taxon>
        <taxon>Woeseiales</taxon>
        <taxon>Woeseiaceae</taxon>
        <taxon>Woeseia</taxon>
    </lineage>
</organism>
<gene>
    <name evidence="1" type="ORF">BA177_17230</name>
</gene>
<dbReference type="RefSeq" id="WP_068618284.1">
    <property type="nucleotide sequence ID" value="NZ_CP016268.1"/>
</dbReference>